<evidence type="ECO:0000313" key="2">
    <source>
        <dbReference type="Proteomes" id="UP001303046"/>
    </source>
</evidence>
<proteinExistence type="predicted"/>
<protein>
    <submittedName>
        <fullName evidence="1">Uncharacterized protein</fullName>
    </submittedName>
</protein>
<keyword evidence="2" id="KW-1185">Reference proteome</keyword>
<comment type="caution">
    <text evidence="1">The sequence shown here is derived from an EMBL/GenBank/DDBJ whole genome shotgun (WGS) entry which is preliminary data.</text>
</comment>
<reference evidence="1 2" key="1">
    <citation type="submission" date="2023-08" db="EMBL/GenBank/DDBJ databases">
        <title>A Necator americanus chromosomal reference genome.</title>
        <authorList>
            <person name="Ilik V."/>
            <person name="Petrzelkova K.J."/>
            <person name="Pardy F."/>
            <person name="Fuh T."/>
            <person name="Niatou-Singa F.S."/>
            <person name="Gouil Q."/>
            <person name="Baker L."/>
            <person name="Ritchie M.E."/>
            <person name="Jex A.R."/>
            <person name="Gazzola D."/>
            <person name="Li H."/>
            <person name="Toshio Fujiwara R."/>
            <person name="Zhan B."/>
            <person name="Aroian R.V."/>
            <person name="Pafco B."/>
            <person name="Schwarz E.M."/>
        </authorList>
    </citation>
    <scope>NUCLEOTIDE SEQUENCE [LARGE SCALE GENOMIC DNA]</scope>
    <source>
        <strain evidence="1 2">Aroian</strain>
        <tissue evidence="1">Whole animal</tissue>
    </source>
</reference>
<evidence type="ECO:0000313" key="1">
    <source>
        <dbReference type="EMBL" id="KAK6746846.1"/>
    </source>
</evidence>
<gene>
    <name evidence="1" type="primary">Necator_chrIV.g13516</name>
    <name evidence="1" type="ORF">RB195_000225</name>
</gene>
<dbReference type="EMBL" id="JAVFWL010000004">
    <property type="protein sequence ID" value="KAK6746846.1"/>
    <property type="molecule type" value="Genomic_DNA"/>
</dbReference>
<dbReference type="Proteomes" id="UP001303046">
    <property type="component" value="Unassembled WGS sequence"/>
</dbReference>
<sequence>MGGGSDDPYTIPTASLHRSALSAAACANVRVSCRLDPTIKATCVGIRHVQLGLLGLLLIQQFKNKTVNIVEQMISLNHQRVSL</sequence>
<accession>A0ABR1DBM8</accession>
<name>A0ABR1DBM8_NECAM</name>
<organism evidence="1 2">
    <name type="scientific">Necator americanus</name>
    <name type="common">Human hookworm</name>
    <dbReference type="NCBI Taxonomy" id="51031"/>
    <lineage>
        <taxon>Eukaryota</taxon>
        <taxon>Metazoa</taxon>
        <taxon>Ecdysozoa</taxon>
        <taxon>Nematoda</taxon>
        <taxon>Chromadorea</taxon>
        <taxon>Rhabditida</taxon>
        <taxon>Rhabditina</taxon>
        <taxon>Rhabditomorpha</taxon>
        <taxon>Strongyloidea</taxon>
        <taxon>Ancylostomatidae</taxon>
        <taxon>Bunostominae</taxon>
        <taxon>Necator</taxon>
    </lineage>
</organism>